<protein>
    <submittedName>
        <fullName evidence="2">Uncharacterized protein</fullName>
    </submittedName>
</protein>
<dbReference type="RefSeq" id="XP_001352307.3">
    <property type="nucleotide sequence ID" value="XM_001352271.4"/>
</dbReference>
<evidence type="ECO:0000313" key="2">
    <source>
        <dbReference type="RefSeq" id="XP_001352307.3"/>
    </source>
</evidence>
<reference evidence="2" key="1">
    <citation type="submission" date="2025-08" db="UniProtKB">
        <authorList>
            <consortium name="RefSeq"/>
        </authorList>
    </citation>
    <scope>IDENTIFICATION</scope>
    <source>
        <strain evidence="2">MV-25-SWS-2005</strain>
        <tissue evidence="2">Whole body</tissue>
    </source>
</reference>
<accession>A0A6I8UAC8</accession>
<evidence type="ECO:0000313" key="1">
    <source>
        <dbReference type="Proteomes" id="UP000001819"/>
    </source>
</evidence>
<sequence length="94" mass="10953">MNSINFAVEFDHDENILEHCGPASYLSECLASLILDDESSDRLRQKLLLYKAEADFLESNFDPADYYVQKEELIFKIVCEVKGIDYDQWLKNEP</sequence>
<organism evidence="1 2">
    <name type="scientific">Drosophila pseudoobscura pseudoobscura</name>
    <name type="common">Fruit fly</name>
    <dbReference type="NCBI Taxonomy" id="46245"/>
    <lineage>
        <taxon>Eukaryota</taxon>
        <taxon>Metazoa</taxon>
        <taxon>Ecdysozoa</taxon>
        <taxon>Arthropoda</taxon>
        <taxon>Hexapoda</taxon>
        <taxon>Insecta</taxon>
        <taxon>Pterygota</taxon>
        <taxon>Neoptera</taxon>
        <taxon>Endopterygota</taxon>
        <taxon>Diptera</taxon>
        <taxon>Brachycera</taxon>
        <taxon>Muscomorpha</taxon>
        <taxon>Ephydroidea</taxon>
        <taxon>Drosophilidae</taxon>
        <taxon>Drosophila</taxon>
        <taxon>Sophophora</taxon>
    </lineage>
</organism>
<proteinExistence type="predicted"/>
<dbReference type="KEGG" id="dpo:4811735"/>
<gene>
    <name evidence="2" type="primary">LOC4811735</name>
</gene>
<keyword evidence="1" id="KW-1185">Reference proteome</keyword>
<dbReference type="ExpressionAtlas" id="A0A6I8UAC8">
    <property type="expression patterns" value="baseline"/>
</dbReference>
<dbReference type="AlphaFoldDB" id="A0A6I8UAC8"/>
<dbReference type="Proteomes" id="UP000001819">
    <property type="component" value="Chromosome 4"/>
</dbReference>
<name>A0A6I8UAC8_DROPS</name>
<dbReference type="InParanoid" id="A0A6I8UAC8"/>